<comment type="caution">
    <text evidence="4">The sequence shown here is derived from an EMBL/GenBank/DDBJ whole genome shotgun (WGS) entry which is preliminary data.</text>
</comment>
<dbReference type="OrthoDB" id="3190266at2"/>
<dbReference type="InterPro" id="IPR051448">
    <property type="entry name" value="CdaR-like_regulators"/>
</dbReference>
<evidence type="ECO:0000259" key="3">
    <source>
        <dbReference type="Pfam" id="PF17853"/>
    </source>
</evidence>
<dbReference type="RefSeq" id="WP_155354977.1">
    <property type="nucleotide sequence ID" value="NZ_BAAAHL010000069.1"/>
</dbReference>
<evidence type="ECO:0000313" key="4">
    <source>
        <dbReference type="EMBL" id="GES09446.1"/>
    </source>
</evidence>
<organism evidence="4 5">
    <name type="scientific">Acrocarpospora macrocephala</name>
    <dbReference type="NCBI Taxonomy" id="150177"/>
    <lineage>
        <taxon>Bacteria</taxon>
        <taxon>Bacillati</taxon>
        <taxon>Actinomycetota</taxon>
        <taxon>Actinomycetes</taxon>
        <taxon>Streptosporangiales</taxon>
        <taxon>Streptosporangiaceae</taxon>
        <taxon>Acrocarpospora</taxon>
    </lineage>
</organism>
<evidence type="ECO:0008006" key="6">
    <source>
        <dbReference type="Google" id="ProtNLM"/>
    </source>
</evidence>
<evidence type="ECO:0000256" key="1">
    <source>
        <dbReference type="ARBA" id="ARBA00006754"/>
    </source>
</evidence>
<dbReference type="InterPro" id="IPR042070">
    <property type="entry name" value="PucR_C-HTH_sf"/>
</dbReference>
<feature type="domain" description="CdaR GGDEF-like" evidence="3">
    <location>
        <begin position="284"/>
        <end position="389"/>
    </location>
</feature>
<dbReference type="PANTHER" id="PTHR33744:SF1">
    <property type="entry name" value="DNA-BINDING TRANSCRIPTIONAL ACTIVATOR ADER"/>
    <property type="match status" value="1"/>
</dbReference>
<gene>
    <name evidence="4" type="ORF">Amac_030420</name>
</gene>
<keyword evidence="5" id="KW-1185">Reference proteome</keyword>
<reference evidence="4 5" key="1">
    <citation type="submission" date="2019-10" db="EMBL/GenBank/DDBJ databases">
        <title>Whole genome shotgun sequence of Acrocarpospora macrocephala NBRC 16266.</title>
        <authorList>
            <person name="Ichikawa N."/>
            <person name="Kimura A."/>
            <person name="Kitahashi Y."/>
            <person name="Komaki H."/>
            <person name="Oguchi A."/>
        </authorList>
    </citation>
    <scope>NUCLEOTIDE SEQUENCE [LARGE SCALE GENOMIC DNA]</scope>
    <source>
        <strain evidence="4 5">NBRC 16266</strain>
    </source>
</reference>
<feature type="domain" description="PucR C-terminal helix-turn-helix" evidence="2">
    <location>
        <begin position="440"/>
        <end position="496"/>
    </location>
</feature>
<protein>
    <recommendedName>
        <fullName evidence="6">PucR family transcriptional regulator</fullName>
    </recommendedName>
</protein>
<dbReference type="Pfam" id="PF13556">
    <property type="entry name" value="HTH_30"/>
    <property type="match status" value="1"/>
</dbReference>
<dbReference type="InterPro" id="IPR025736">
    <property type="entry name" value="PucR_C-HTH_dom"/>
</dbReference>
<name>A0A5M3WLB9_9ACTN</name>
<accession>A0A5M3WLB9</accession>
<comment type="similarity">
    <text evidence="1">Belongs to the CdaR family.</text>
</comment>
<dbReference type="InterPro" id="IPR041522">
    <property type="entry name" value="CdaR_GGDEF"/>
</dbReference>
<sequence length="503" mass="52822">MKRAGRPAEQLTVDELVRYGPLGHAEMLVGENLARPVSRVALVSDLDQVRRCGPGTAVVLTGGLALGAWAVESALRLAWERSAACLVCPAVTGLTQASAQLARRMRLPVFVVTGDTAACALELAAAIASPEAARARLAARCAELFAERSNVRGIVGVINSEVPGVLVALVAPDGHVLAGQASADRAEHRIRVDVPGPDGRRWAELVAAVAGPPSPTWGETVRLILRLARAPLAASVARERVDAVHDAERGRVALIALFAAARAAAEPAGQDSPGNGGRSMPEEVLGWRVEGRHVAVFLRSDTTLDSVTASPGVVSAWQEAVQELPLVPWDRGWASWWTGDDITVEQVVGTLRRNLARMRSPIPLSGGVGRVAAGAEGLRESLSQAVLAAGVTVRDGHGTVRSFDELGYRVLLASLSQPELADSARVVLADLLSAPDGPVLVTTLAALLDCSGSTSQAAAQLGVHRNTVLGRVERIRARGVDLDRPDQRLALHLACYALLPELS</sequence>
<evidence type="ECO:0000313" key="5">
    <source>
        <dbReference type="Proteomes" id="UP000331127"/>
    </source>
</evidence>
<dbReference type="Pfam" id="PF17853">
    <property type="entry name" value="GGDEF_2"/>
    <property type="match status" value="1"/>
</dbReference>
<proteinExistence type="inferred from homology"/>
<dbReference type="AlphaFoldDB" id="A0A5M3WLB9"/>
<dbReference type="PANTHER" id="PTHR33744">
    <property type="entry name" value="CARBOHYDRATE DIACID REGULATOR"/>
    <property type="match status" value="1"/>
</dbReference>
<dbReference type="EMBL" id="BLAE01000015">
    <property type="protein sequence ID" value="GES09446.1"/>
    <property type="molecule type" value="Genomic_DNA"/>
</dbReference>
<dbReference type="Proteomes" id="UP000331127">
    <property type="component" value="Unassembled WGS sequence"/>
</dbReference>
<dbReference type="Gene3D" id="1.10.10.2840">
    <property type="entry name" value="PucR C-terminal helix-turn-helix domain"/>
    <property type="match status" value="1"/>
</dbReference>
<evidence type="ECO:0000259" key="2">
    <source>
        <dbReference type="Pfam" id="PF13556"/>
    </source>
</evidence>